<dbReference type="EMBL" id="PDJK01000002">
    <property type="protein sequence ID" value="PFG46325.1"/>
    <property type="molecule type" value="Genomic_DNA"/>
</dbReference>
<protein>
    <submittedName>
        <fullName evidence="2">Uncharacterized protein</fullName>
    </submittedName>
</protein>
<evidence type="ECO:0000256" key="1">
    <source>
        <dbReference type="SAM" id="MobiDB-lite"/>
    </source>
</evidence>
<organism evidence="2 3">
    <name type="scientific">Amycolatopsis sulphurea</name>
    <dbReference type="NCBI Taxonomy" id="76022"/>
    <lineage>
        <taxon>Bacteria</taxon>
        <taxon>Bacillati</taxon>
        <taxon>Actinomycetota</taxon>
        <taxon>Actinomycetes</taxon>
        <taxon>Pseudonocardiales</taxon>
        <taxon>Pseudonocardiaceae</taxon>
        <taxon>Amycolatopsis</taxon>
    </lineage>
</organism>
<sequence length="336" mass="36700">MSRDARPWLRTTTGQDCAGPHRFPLIGKVIFVGEPPPVAGTLTPGSPGPRQSWPRARDQQREPWLPDRFRVREGPLHGLRVCEGALHSPPQLRGAFHTDFADTLPGSPRDRRSPARVVFPDARPRSQQSPAAARFRAGRSRHRCLLTSVGFRLSARSTAAHPPFAGLWAGRSLQCFPLAFVGFSAVCSQYRCPPTPSGFLAGRLARRSPSAPVGFRAGRTQHRRLPAHPAIPTRRHRSGPPTHGRCSTTQSPTRPSSVRVSFPNPQPETRLPILPADSSVTDRPRTGRFAADVGRSREFPDTRPPAAPSRHTGLFALGGPPEPAERRKTVPELSGV</sequence>
<dbReference type="AlphaFoldDB" id="A0A2A9F7B9"/>
<evidence type="ECO:0000313" key="2">
    <source>
        <dbReference type="EMBL" id="PFG46325.1"/>
    </source>
</evidence>
<gene>
    <name evidence="2" type="ORF">ATK36_1296</name>
</gene>
<comment type="caution">
    <text evidence="2">The sequence shown here is derived from an EMBL/GenBank/DDBJ whole genome shotgun (WGS) entry which is preliminary data.</text>
</comment>
<accession>A0A2A9F7B9</accession>
<feature type="region of interest" description="Disordered" evidence="1">
    <location>
        <begin position="230"/>
        <end position="336"/>
    </location>
</feature>
<feature type="compositionally biased region" description="Polar residues" evidence="1">
    <location>
        <begin position="245"/>
        <end position="259"/>
    </location>
</feature>
<proteinExistence type="predicted"/>
<feature type="region of interest" description="Disordered" evidence="1">
    <location>
        <begin position="36"/>
        <end position="61"/>
    </location>
</feature>
<name>A0A2A9F7B9_9PSEU</name>
<dbReference type="Proteomes" id="UP000243542">
    <property type="component" value="Unassembled WGS sequence"/>
</dbReference>
<reference evidence="2 3" key="1">
    <citation type="submission" date="2017-10" db="EMBL/GenBank/DDBJ databases">
        <title>Sequencing the genomes of 1000 actinobacteria strains.</title>
        <authorList>
            <person name="Klenk H.-P."/>
        </authorList>
    </citation>
    <scope>NUCLEOTIDE SEQUENCE [LARGE SCALE GENOMIC DNA]</scope>
    <source>
        <strain evidence="2 3">DSM 46092</strain>
    </source>
</reference>
<evidence type="ECO:0000313" key="3">
    <source>
        <dbReference type="Proteomes" id="UP000243542"/>
    </source>
</evidence>
<keyword evidence="3" id="KW-1185">Reference proteome</keyword>